<accession>A0A1T4Q689</accession>
<name>A0A1T4Q689_9BACT</name>
<keyword evidence="4 7" id="KW-0812">Transmembrane</keyword>
<proteinExistence type="predicted"/>
<feature type="transmembrane region" description="Helical" evidence="7">
    <location>
        <begin position="134"/>
        <end position="152"/>
    </location>
</feature>
<dbReference type="OrthoDB" id="3238001at2"/>
<evidence type="ECO:0000256" key="4">
    <source>
        <dbReference type="ARBA" id="ARBA00022692"/>
    </source>
</evidence>
<feature type="transmembrane region" description="Helical" evidence="7">
    <location>
        <begin position="19"/>
        <end position="37"/>
    </location>
</feature>
<feature type="transmembrane region" description="Helical" evidence="7">
    <location>
        <begin position="203"/>
        <end position="224"/>
    </location>
</feature>
<feature type="transmembrane region" description="Helical" evidence="7">
    <location>
        <begin position="309"/>
        <end position="333"/>
    </location>
</feature>
<evidence type="ECO:0000256" key="2">
    <source>
        <dbReference type="ARBA" id="ARBA00022448"/>
    </source>
</evidence>
<evidence type="ECO:0000313" key="9">
    <source>
        <dbReference type="Proteomes" id="UP000190102"/>
    </source>
</evidence>
<comment type="subcellular location">
    <subcellularLocation>
        <location evidence="1">Membrane</location>
        <topology evidence="1">Multi-pass membrane protein</topology>
    </subcellularLocation>
</comment>
<dbReference type="RefSeq" id="WP_078790527.1">
    <property type="nucleotide sequence ID" value="NZ_FUWR01000012.1"/>
</dbReference>
<keyword evidence="5 7" id="KW-1133">Transmembrane helix</keyword>
<reference evidence="9" key="1">
    <citation type="submission" date="2017-02" db="EMBL/GenBank/DDBJ databases">
        <authorList>
            <person name="Varghese N."/>
            <person name="Submissions S."/>
        </authorList>
    </citation>
    <scope>NUCLEOTIDE SEQUENCE [LARGE SCALE GENOMIC DNA]</scope>
    <source>
        <strain evidence="9">ATCC BAA-34</strain>
    </source>
</reference>
<evidence type="ECO:0000313" key="8">
    <source>
        <dbReference type="EMBL" id="SJZ99275.1"/>
    </source>
</evidence>
<feature type="transmembrane region" description="Helical" evidence="7">
    <location>
        <begin position="279"/>
        <end position="297"/>
    </location>
</feature>
<keyword evidence="3" id="KW-1003">Cell membrane</keyword>
<dbReference type="PANTHER" id="PTHR36838">
    <property type="entry name" value="AUXIN EFFLUX CARRIER FAMILY PROTEIN"/>
    <property type="match status" value="1"/>
</dbReference>
<dbReference type="GO" id="GO:0016020">
    <property type="term" value="C:membrane"/>
    <property type="evidence" value="ECO:0007669"/>
    <property type="project" value="UniProtKB-SubCell"/>
</dbReference>
<dbReference type="PANTHER" id="PTHR36838:SF3">
    <property type="entry name" value="TRANSPORTER AUXIN EFFLUX CARRIER EC FAMILY"/>
    <property type="match status" value="1"/>
</dbReference>
<dbReference type="EMBL" id="FUWR01000012">
    <property type="protein sequence ID" value="SJZ99275.1"/>
    <property type="molecule type" value="Genomic_DNA"/>
</dbReference>
<dbReference type="Pfam" id="PF03547">
    <property type="entry name" value="Mem_trans"/>
    <property type="match status" value="1"/>
</dbReference>
<evidence type="ECO:0000256" key="1">
    <source>
        <dbReference type="ARBA" id="ARBA00004141"/>
    </source>
</evidence>
<dbReference type="AlphaFoldDB" id="A0A1T4Q689"/>
<sequence>MTGTAAALISSGATAAQSLSLRILVTAVIIIVAGALMAKWEGGGQQNTLARLNSQIFIPCLIFAAMNRTPLTLPEALTMGAGALFFSLCSYPLAHWWVARDPEGDRNGFISMLFGSTSTILLPLAYLLFGSQGLTKAAFFHLVNLFLIYTWGRWRAGHPTQLTAFLKTPTLHAVLLALGLKLFELDLPGQLQDLLWLVEKGIGMMASGALPILLISHGYALYCLRSSGGSWWSGAAFLRMLWLPLVATTLILLLRAIGLAPLDKGYDLMHYLDLRTTEAILLLASALPCTISAFWRPGDSPLSKRDSSLLLSSALLSIIAFGLLVFIINRYIFNA</sequence>
<feature type="transmembrane region" description="Helical" evidence="7">
    <location>
        <begin position="78"/>
        <end position="97"/>
    </location>
</feature>
<feature type="transmembrane region" description="Helical" evidence="7">
    <location>
        <begin position="109"/>
        <end position="128"/>
    </location>
</feature>
<evidence type="ECO:0000256" key="7">
    <source>
        <dbReference type="SAM" id="Phobius"/>
    </source>
</evidence>
<gene>
    <name evidence="8" type="ORF">SAMN02745119_02254</name>
</gene>
<evidence type="ECO:0000256" key="5">
    <source>
        <dbReference type="ARBA" id="ARBA00022989"/>
    </source>
</evidence>
<organism evidence="8 9">
    <name type="scientific">Trichlorobacter thiogenes</name>
    <dbReference type="NCBI Taxonomy" id="115783"/>
    <lineage>
        <taxon>Bacteria</taxon>
        <taxon>Pseudomonadati</taxon>
        <taxon>Thermodesulfobacteriota</taxon>
        <taxon>Desulfuromonadia</taxon>
        <taxon>Geobacterales</taxon>
        <taxon>Geobacteraceae</taxon>
        <taxon>Trichlorobacter</taxon>
    </lineage>
</organism>
<evidence type="ECO:0000256" key="6">
    <source>
        <dbReference type="ARBA" id="ARBA00023136"/>
    </source>
</evidence>
<keyword evidence="6 7" id="KW-0472">Membrane</keyword>
<dbReference type="STRING" id="115783.SAMN02745119_02254"/>
<dbReference type="GO" id="GO:0055085">
    <property type="term" value="P:transmembrane transport"/>
    <property type="evidence" value="ECO:0007669"/>
    <property type="project" value="InterPro"/>
</dbReference>
<keyword evidence="9" id="KW-1185">Reference proteome</keyword>
<dbReference type="Proteomes" id="UP000190102">
    <property type="component" value="Unassembled WGS sequence"/>
</dbReference>
<keyword evidence="2" id="KW-0813">Transport</keyword>
<protein>
    <submittedName>
        <fullName evidence="8">Uncharacterized protein</fullName>
    </submittedName>
</protein>
<feature type="transmembrane region" description="Helical" evidence="7">
    <location>
        <begin position="236"/>
        <end position="259"/>
    </location>
</feature>
<dbReference type="InterPro" id="IPR004776">
    <property type="entry name" value="Mem_transp_PIN-like"/>
</dbReference>
<evidence type="ECO:0000256" key="3">
    <source>
        <dbReference type="ARBA" id="ARBA00022475"/>
    </source>
</evidence>